<keyword evidence="1" id="KW-0805">Transcription regulation</keyword>
<dbReference type="InterPro" id="IPR011075">
    <property type="entry name" value="TetR_C"/>
</dbReference>
<comment type="caution">
    <text evidence="6">The sequence shown here is derived from an EMBL/GenBank/DDBJ whole genome shotgun (WGS) entry which is preliminary data.</text>
</comment>
<dbReference type="InterPro" id="IPR050109">
    <property type="entry name" value="HTH-type_TetR-like_transc_reg"/>
</dbReference>
<dbReference type="PROSITE" id="PS50977">
    <property type="entry name" value="HTH_TETR_2"/>
    <property type="match status" value="1"/>
</dbReference>
<dbReference type="PANTHER" id="PTHR30055:SF148">
    <property type="entry name" value="TETR-FAMILY TRANSCRIPTIONAL REGULATOR"/>
    <property type="match status" value="1"/>
</dbReference>
<organism evidence="6 7">
    <name type="scientific">Saccharomonospora amisosensis</name>
    <dbReference type="NCBI Taxonomy" id="1128677"/>
    <lineage>
        <taxon>Bacteria</taxon>
        <taxon>Bacillati</taxon>
        <taxon>Actinomycetota</taxon>
        <taxon>Actinomycetes</taxon>
        <taxon>Pseudonocardiales</taxon>
        <taxon>Pseudonocardiaceae</taxon>
        <taxon>Saccharomonospora</taxon>
    </lineage>
</organism>
<dbReference type="Gene3D" id="1.10.10.60">
    <property type="entry name" value="Homeodomain-like"/>
    <property type="match status" value="1"/>
</dbReference>
<keyword evidence="3" id="KW-0804">Transcription</keyword>
<feature type="domain" description="HTH tetR-type" evidence="5">
    <location>
        <begin position="19"/>
        <end position="79"/>
    </location>
</feature>
<accession>A0A7X5ZNU0</accession>
<keyword evidence="7" id="KW-1185">Reference proteome</keyword>
<evidence type="ECO:0000256" key="1">
    <source>
        <dbReference type="ARBA" id="ARBA00023015"/>
    </source>
</evidence>
<evidence type="ECO:0000256" key="2">
    <source>
        <dbReference type="ARBA" id="ARBA00023125"/>
    </source>
</evidence>
<gene>
    <name evidence="6" type="ORF">FHU38_000150</name>
</gene>
<dbReference type="GO" id="GO:0000976">
    <property type="term" value="F:transcription cis-regulatory region binding"/>
    <property type="evidence" value="ECO:0007669"/>
    <property type="project" value="TreeGrafter"/>
</dbReference>
<evidence type="ECO:0000313" key="7">
    <source>
        <dbReference type="Proteomes" id="UP000545493"/>
    </source>
</evidence>
<dbReference type="InterPro" id="IPR036271">
    <property type="entry name" value="Tet_transcr_reg_TetR-rel_C_sf"/>
</dbReference>
<reference evidence="6 7" key="1">
    <citation type="submission" date="2020-03" db="EMBL/GenBank/DDBJ databases">
        <title>Sequencing the genomes of 1000 actinobacteria strains.</title>
        <authorList>
            <person name="Klenk H.-P."/>
        </authorList>
    </citation>
    <scope>NUCLEOTIDE SEQUENCE [LARGE SCALE GENOMIC DNA]</scope>
    <source>
        <strain evidence="6 7">DSM 45685</strain>
    </source>
</reference>
<dbReference type="AlphaFoldDB" id="A0A7X5ZNU0"/>
<name>A0A7X5ZNU0_9PSEU</name>
<keyword evidence="2 4" id="KW-0238">DNA-binding</keyword>
<evidence type="ECO:0000256" key="4">
    <source>
        <dbReference type="PROSITE-ProRule" id="PRU00335"/>
    </source>
</evidence>
<dbReference type="SUPFAM" id="SSF48498">
    <property type="entry name" value="Tetracyclin repressor-like, C-terminal domain"/>
    <property type="match status" value="1"/>
</dbReference>
<evidence type="ECO:0000313" key="6">
    <source>
        <dbReference type="EMBL" id="NIJ09806.1"/>
    </source>
</evidence>
<dbReference type="Proteomes" id="UP000545493">
    <property type="component" value="Unassembled WGS sequence"/>
</dbReference>
<protein>
    <submittedName>
        <fullName evidence="6">AcrR family transcriptional regulator</fullName>
    </submittedName>
</protein>
<dbReference type="Pfam" id="PF00440">
    <property type="entry name" value="TetR_N"/>
    <property type="match status" value="1"/>
</dbReference>
<dbReference type="InterPro" id="IPR009057">
    <property type="entry name" value="Homeodomain-like_sf"/>
</dbReference>
<dbReference type="InterPro" id="IPR001647">
    <property type="entry name" value="HTH_TetR"/>
</dbReference>
<proteinExistence type="predicted"/>
<dbReference type="Gene3D" id="1.10.357.10">
    <property type="entry name" value="Tetracycline Repressor, domain 2"/>
    <property type="match status" value="1"/>
</dbReference>
<dbReference type="RefSeq" id="WP_009156799.1">
    <property type="nucleotide sequence ID" value="NZ_JAAOYM010000001.1"/>
</dbReference>
<dbReference type="PRINTS" id="PR00455">
    <property type="entry name" value="HTHTETR"/>
</dbReference>
<dbReference type="EMBL" id="JAAOYM010000001">
    <property type="protein sequence ID" value="NIJ09806.1"/>
    <property type="molecule type" value="Genomic_DNA"/>
</dbReference>
<feature type="DNA-binding region" description="H-T-H motif" evidence="4">
    <location>
        <begin position="42"/>
        <end position="61"/>
    </location>
</feature>
<evidence type="ECO:0000259" key="5">
    <source>
        <dbReference type="PROSITE" id="PS50977"/>
    </source>
</evidence>
<dbReference type="SUPFAM" id="SSF46689">
    <property type="entry name" value="Homeodomain-like"/>
    <property type="match status" value="1"/>
</dbReference>
<dbReference type="Pfam" id="PF16859">
    <property type="entry name" value="TetR_C_11"/>
    <property type="match status" value="1"/>
</dbReference>
<dbReference type="GO" id="GO:0003700">
    <property type="term" value="F:DNA-binding transcription factor activity"/>
    <property type="evidence" value="ECO:0007669"/>
    <property type="project" value="TreeGrafter"/>
</dbReference>
<dbReference type="PANTHER" id="PTHR30055">
    <property type="entry name" value="HTH-TYPE TRANSCRIPTIONAL REGULATOR RUTR"/>
    <property type="match status" value="1"/>
</dbReference>
<sequence length="219" mass="23741">MPTAAVPTPSTPDEDPRLARSRTRLLDAATHLLAEGGIDAVTIDAVTRTAGIARATLYRHFGTGTELLAAAFERLLPPVAPAPDHGPLRQRLLTLLTNQAHLIDHAPLQLTVLSWLGMSIAPTPPTPTQTDRPHLHTLRRRIIEQYRQPFDAVLTSDTAHNTLRPGTDTTTALAQLIGPLIFNRLVTGTPNDQQFCTQLVDDFLTSHGPQTTPGQTENG</sequence>
<evidence type="ECO:0000256" key="3">
    <source>
        <dbReference type="ARBA" id="ARBA00023163"/>
    </source>
</evidence>